<name>A0ACB6FWS8_9PLEO</name>
<protein>
    <submittedName>
        <fullName evidence="1">Uncharacterized protein</fullName>
    </submittedName>
</protein>
<keyword evidence="2" id="KW-1185">Reference proteome</keyword>
<sequence>MSAPQPASALEQRIYDLLRPFRNECYEEIDPVDQVAATNRAIKLERIVIVLAQNIAFLAHNHIANTENNISTFDIFVVTRGWAGDGVAMTDGAIAVLVRYPEGFMGVVKVTFEAEVTIVDALCTKGDKMVAENF</sequence>
<gene>
    <name evidence="1" type="ORF">AG0111_0g2950</name>
</gene>
<evidence type="ECO:0000313" key="1">
    <source>
        <dbReference type="EMBL" id="KAB2108825.1"/>
    </source>
</evidence>
<dbReference type="Proteomes" id="UP000293547">
    <property type="component" value="Unassembled WGS sequence"/>
</dbReference>
<comment type="caution">
    <text evidence="1">The sequence shown here is derived from an EMBL/GenBank/DDBJ whole genome shotgun (WGS) entry which is preliminary data.</text>
</comment>
<evidence type="ECO:0000313" key="2">
    <source>
        <dbReference type="Proteomes" id="UP000293547"/>
    </source>
</evidence>
<organism evidence="1 2">
    <name type="scientific">Alternaria gaisen</name>
    <dbReference type="NCBI Taxonomy" id="167740"/>
    <lineage>
        <taxon>Eukaryota</taxon>
        <taxon>Fungi</taxon>
        <taxon>Dikarya</taxon>
        <taxon>Ascomycota</taxon>
        <taxon>Pezizomycotina</taxon>
        <taxon>Dothideomycetes</taxon>
        <taxon>Pleosporomycetidae</taxon>
        <taxon>Pleosporales</taxon>
        <taxon>Pleosporineae</taxon>
        <taxon>Pleosporaceae</taxon>
        <taxon>Alternaria</taxon>
        <taxon>Alternaria sect. Alternaria</taxon>
    </lineage>
</organism>
<reference evidence="1 2" key="1">
    <citation type="journal article" date="2019" name="bioRxiv">
        <title>Genomics, evolutionary history and diagnostics of the Alternaria alternata species group including apple and Asian pear pathotypes.</title>
        <authorList>
            <person name="Armitage A.D."/>
            <person name="Cockerton H.M."/>
            <person name="Sreenivasaprasad S."/>
            <person name="Woodhall J.W."/>
            <person name="Lane C.R."/>
            <person name="Harrison R.J."/>
            <person name="Clarkson J.P."/>
        </authorList>
    </citation>
    <scope>NUCLEOTIDE SEQUENCE [LARGE SCALE GENOMIC DNA]</scope>
    <source>
        <strain evidence="1 2">FERA 650</strain>
    </source>
</reference>
<accession>A0ACB6FWS8</accession>
<proteinExistence type="predicted"/>
<dbReference type="EMBL" id="PDWZ02000002">
    <property type="protein sequence ID" value="KAB2108825.1"/>
    <property type="molecule type" value="Genomic_DNA"/>
</dbReference>